<evidence type="ECO:0000256" key="1">
    <source>
        <dbReference type="PIRSR" id="PIRSR605493-1"/>
    </source>
</evidence>
<accession>A0AAW2YQA5</accession>
<dbReference type="InterPro" id="IPR036704">
    <property type="entry name" value="RraA/RraA-like_sf"/>
</dbReference>
<feature type="binding site" evidence="1">
    <location>
        <position position="115"/>
    </location>
    <ligand>
        <name>substrate</name>
    </ligand>
</feature>
<dbReference type="EMBL" id="JAOPGA020000356">
    <property type="protein sequence ID" value="KAL0478297.1"/>
    <property type="molecule type" value="Genomic_DNA"/>
</dbReference>
<dbReference type="Proteomes" id="UP001431209">
    <property type="component" value="Unassembled WGS sequence"/>
</dbReference>
<proteinExistence type="predicted"/>
<dbReference type="InterPro" id="IPR005493">
    <property type="entry name" value="RraA/RraA-like"/>
</dbReference>
<keyword evidence="3" id="KW-1185">Reference proteome</keyword>
<feature type="binding site" evidence="1">
    <location>
        <position position="116"/>
    </location>
    <ligand>
        <name>Mg(2+)</name>
        <dbReference type="ChEBI" id="CHEBI:18420"/>
    </ligand>
</feature>
<dbReference type="GO" id="GO:0046872">
    <property type="term" value="F:metal ion binding"/>
    <property type="evidence" value="ECO:0007669"/>
    <property type="project" value="UniProtKB-KW"/>
</dbReference>
<dbReference type="GO" id="GO:0047443">
    <property type="term" value="F:4-hydroxy-4-methyl-2-oxoglutarate aldolase activity"/>
    <property type="evidence" value="ECO:0007669"/>
    <property type="project" value="TreeGrafter"/>
</dbReference>
<feature type="binding site" evidence="1">
    <location>
        <begin position="93"/>
        <end position="96"/>
    </location>
    <ligand>
        <name>substrate</name>
    </ligand>
</feature>
<dbReference type="AlphaFoldDB" id="A0AAW2YQA5"/>
<name>A0AAW2YQA5_9EUKA</name>
<dbReference type="Gene3D" id="3.50.30.40">
    <property type="entry name" value="Ribonuclease E inhibitor RraA/RraA-like"/>
    <property type="match status" value="1"/>
</dbReference>
<keyword evidence="1" id="KW-0460">Magnesium</keyword>
<dbReference type="GO" id="GO:0008948">
    <property type="term" value="F:oxaloacetate decarboxylase activity"/>
    <property type="evidence" value="ECO:0007669"/>
    <property type="project" value="TreeGrafter"/>
</dbReference>
<evidence type="ECO:0000313" key="2">
    <source>
        <dbReference type="EMBL" id="KAL0478297.1"/>
    </source>
</evidence>
<dbReference type="PANTHER" id="PTHR33254:SF4">
    <property type="entry name" value="4-HYDROXY-4-METHYL-2-OXOGLUTARATE ALDOLASE 3-RELATED"/>
    <property type="match status" value="1"/>
</dbReference>
<dbReference type="PANTHER" id="PTHR33254">
    <property type="entry name" value="4-HYDROXY-4-METHYL-2-OXOGLUTARATE ALDOLASE 3-RELATED"/>
    <property type="match status" value="1"/>
</dbReference>
<protein>
    <submittedName>
        <fullName evidence="2">Ribonuclease E inhibitor RraA</fullName>
    </submittedName>
</protein>
<dbReference type="Pfam" id="PF03737">
    <property type="entry name" value="RraA-like"/>
    <property type="match status" value="1"/>
</dbReference>
<comment type="cofactor">
    <cofactor evidence="1">
        <name>Mg(2+)</name>
        <dbReference type="ChEBI" id="CHEBI:18420"/>
    </cofactor>
</comment>
<gene>
    <name evidence="2" type="ORF">AKO1_008555</name>
</gene>
<keyword evidence="1" id="KW-0479">Metal-binding</keyword>
<evidence type="ECO:0000313" key="3">
    <source>
        <dbReference type="Proteomes" id="UP001431209"/>
    </source>
</evidence>
<sequence length="214" mass="23177">MFKKISDRLSSCNVADAMVALKLLPCHAHGISIISPIPNDHKTKICGPAHTVKFVTPQERSEPGYKGQYIDSCPNGSILVLSCPKDATNANFGGLMMQRAKSLGVLGAVIDGNARDIEEHREQQFPLFTRGIGIHGARPFTVIDSVGEPIEIQGVTIREGDLILADGNGVVVVPIEKAEEVYNKAVELAEADDKCMEDLKQGVSFAETSKKHRK</sequence>
<organism evidence="2 3">
    <name type="scientific">Acrasis kona</name>
    <dbReference type="NCBI Taxonomy" id="1008807"/>
    <lineage>
        <taxon>Eukaryota</taxon>
        <taxon>Discoba</taxon>
        <taxon>Heterolobosea</taxon>
        <taxon>Tetramitia</taxon>
        <taxon>Eutetramitia</taxon>
        <taxon>Acrasidae</taxon>
        <taxon>Acrasis</taxon>
    </lineage>
</organism>
<comment type="caution">
    <text evidence="2">The sequence shown here is derived from an EMBL/GenBank/DDBJ whole genome shotgun (WGS) entry which is preliminary data.</text>
</comment>
<dbReference type="SUPFAM" id="SSF89562">
    <property type="entry name" value="RraA-like"/>
    <property type="match status" value="1"/>
</dbReference>
<reference evidence="2 3" key="1">
    <citation type="submission" date="2024-03" db="EMBL/GenBank/DDBJ databases">
        <title>The Acrasis kona genome and developmental transcriptomes reveal deep origins of eukaryotic multicellular pathways.</title>
        <authorList>
            <person name="Sheikh S."/>
            <person name="Fu C.-J."/>
            <person name="Brown M.W."/>
            <person name="Baldauf S.L."/>
        </authorList>
    </citation>
    <scope>NUCLEOTIDE SEQUENCE [LARGE SCALE GENOMIC DNA]</scope>
    <source>
        <strain evidence="2 3">ATCC MYA-3509</strain>
    </source>
</reference>
<dbReference type="CDD" id="cd16841">
    <property type="entry name" value="RraA_family"/>
    <property type="match status" value="1"/>
</dbReference>